<dbReference type="PANTHER" id="PTHR34989">
    <property type="entry name" value="PROTEIN HDED"/>
    <property type="match status" value="1"/>
</dbReference>
<keyword evidence="1" id="KW-0472">Membrane</keyword>
<protein>
    <recommendedName>
        <fullName evidence="4">DUF308 domain-containing protein</fullName>
    </recommendedName>
</protein>
<feature type="transmembrane region" description="Helical" evidence="1">
    <location>
        <begin position="121"/>
        <end position="140"/>
    </location>
</feature>
<dbReference type="PANTHER" id="PTHR34989:SF1">
    <property type="entry name" value="PROTEIN HDED"/>
    <property type="match status" value="1"/>
</dbReference>
<feature type="transmembrane region" description="Helical" evidence="1">
    <location>
        <begin position="88"/>
        <end position="109"/>
    </location>
</feature>
<accession>A0ABD4TKJ1</accession>
<dbReference type="RefSeq" id="WP_255333297.1">
    <property type="nucleotide sequence ID" value="NZ_VOTZ01000025.1"/>
</dbReference>
<feature type="transmembrane region" description="Helical" evidence="1">
    <location>
        <begin position="62"/>
        <end position="82"/>
    </location>
</feature>
<reference evidence="2 3" key="1">
    <citation type="submission" date="2019-08" db="EMBL/GenBank/DDBJ databases">
        <authorList>
            <person name="Chen S.-C."/>
            <person name="Lai M.-C."/>
            <person name="You Y.-T."/>
        </authorList>
    </citation>
    <scope>NUCLEOTIDE SEQUENCE [LARGE SCALE GENOMIC DNA]</scope>
    <source>
        <strain evidence="2 3">P2F9704a</strain>
    </source>
</reference>
<organism evidence="2 3">
    <name type="scientific">Methanocalculus taiwanensis</name>
    <dbReference type="NCBI Taxonomy" id="106207"/>
    <lineage>
        <taxon>Archaea</taxon>
        <taxon>Methanobacteriati</taxon>
        <taxon>Methanobacteriota</taxon>
        <taxon>Stenosarchaea group</taxon>
        <taxon>Methanomicrobia</taxon>
        <taxon>Methanomicrobiales</taxon>
        <taxon>Methanocalculaceae</taxon>
        <taxon>Methanocalculus</taxon>
    </lineage>
</organism>
<evidence type="ECO:0000313" key="2">
    <source>
        <dbReference type="EMBL" id="MCQ1539331.1"/>
    </source>
</evidence>
<dbReference type="EMBL" id="VOTZ01000025">
    <property type="protein sequence ID" value="MCQ1539331.1"/>
    <property type="molecule type" value="Genomic_DNA"/>
</dbReference>
<dbReference type="InterPro" id="IPR005325">
    <property type="entry name" value="DUF308_memb"/>
</dbReference>
<keyword evidence="1" id="KW-1133">Transmembrane helix</keyword>
<evidence type="ECO:0008006" key="4">
    <source>
        <dbReference type="Google" id="ProtNLM"/>
    </source>
</evidence>
<gene>
    <name evidence="2" type="ORF">FTO68_10100</name>
</gene>
<proteinExistence type="predicted"/>
<keyword evidence="1" id="KW-0812">Transmembrane</keyword>
<evidence type="ECO:0000313" key="3">
    <source>
        <dbReference type="Proteomes" id="UP001524383"/>
    </source>
</evidence>
<dbReference type="InterPro" id="IPR052712">
    <property type="entry name" value="Acid_resist_chaperone_HdeD"/>
</dbReference>
<dbReference type="Proteomes" id="UP001524383">
    <property type="component" value="Unassembled WGS sequence"/>
</dbReference>
<feature type="transmembrane region" description="Helical" evidence="1">
    <location>
        <begin position="9"/>
        <end position="27"/>
    </location>
</feature>
<name>A0ABD4TKJ1_9EURY</name>
<dbReference type="AlphaFoldDB" id="A0ABD4TKJ1"/>
<evidence type="ECO:0000256" key="1">
    <source>
        <dbReference type="SAM" id="Phobius"/>
    </source>
</evidence>
<keyword evidence="3" id="KW-1185">Reference proteome</keyword>
<feature type="transmembrane region" description="Helical" evidence="1">
    <location>
        <begin position="33"/>
        <end position="55"/>
    </location>
</feature>
<sequence>MNEQSRMPYIVRGVLALLLGIIVLFWPGLTVEVVAILFAVFILANGLLLVGLSLMSPSGESFGTGFLILGILLVIGGVIGIINPIMTAITLTILVAILALISGFSDIWVALTAMGSGGTRILLGLSGALSVILGGIFIIFPLLGAVILVAVYIGIFAIAIGILSIAQGIMTPAAA</sequence>
<feature type="transmembrane region" description="Helical" evidence="1">
    <location>
        <begin position="146"/>
        <end position="166"/>
    </location>
</feature>
<dbReference type="Pfam" id="PF03729">
    <property type="entry name" value="DUF308"/>
    <property type="match status" value="2"/>
</dbReference>
<comment type="caution">
    <text evidence="2">The sequence shown here is derived from an EMBL/GenBank/DDBJ whole genome shotgun (WGS) entry which is preliminary data.</text>
</comment>